<comment type="caution">
    <text evidence="1">The sequence shown here is derived from an EMBL/GenBank/DDBJ whole genome shotgun (WGS) entry which is preliminary data.</text>
</comment>
<dbReference type="AlphaFoldDB" id="A0A645GZP2"/>
<organism evidence="1">
    <name type="scientific">bioreactor metagenome</name>
    <dbReference type="NCBI Taxonomy" id="1076179"/>
    <lineage>
        <taxon>unclassified sequences</taxon>
        <taxon>metagenomes</taxon>
        <taxon>ecological metagenomes</taxon>
    </lineage>
</organism>
<evidence type="ECO:0000313" key="1">
    <source>
        <dbReference type="EMBL" id="MPN29524.1"/>
    </source>
</evidence>
<name>A0A645GZP2_9ZZZZ</name>
<reference evidence="1" key="1">
    <citation type="submission" date="2019-08" db="EMBL/GenBank/DDBJ databases">
        <authorList>
            <person name="Kucharzyk K."/>
            <person name="Murdoch R.W."/>
            <person name="Higgins S."/>
            <person name="Loffler F."/>
        </authorList>
    </citation>
    <scope>NUCLEOTIDE SEQUENCE</scope>
</reference>
<protein>
    <submittedName>
        <fullName evidence="1">Uncharacterized protein</fullName>
    </submittedName>
</protein>
<accession>A0A645GZP2</accession>
<proteinExistence type="predicted"/>
<sequence length="76" mass="8725">MRLVDDLNRAGIYSKWWVINSSFYLTDTKSPLLTSKAVSEVEWINKVAEVSKGNAVLIKWYGKEIQGNELMDLLTF</sequence>
<gene>
    <name evidence="1" type="ORF">SDC9_176977</name>
</gene>
<dbReference type="EMBL" id="VSSQ01080268">
    <property type="protein sequence ID" value="MPN29524.1"/>
    <property type="molecule type" value="Genomic_DNA"/>
</dbReference>